<evidence type="ECO:0000256" key="3">
    <source>
        <dbReference type="ARBA" id="ARBA00022679"/>
    </source>
</evidence>
<evidence type="ECO:0000313" key="7">
    <source>
        <dbReference type="EMBL" id="PIL38752.1"/>
    </source>
</evidence>
<organism evidence="7 8">
    <name type="scientific">Massilia psychrophila</name>
    <dbReference type="NCBI Taxonomy" id="1603353"/>
    <lineage>
        <taxon>Bacteria</taxon>
        <taxon>Pseudomonadati</taxon>
        <taxon>Pseudomonadota</taxon>
        <taxon>Betaproteobacteria</taxon>
        <taxon>Burkholderiales</taxon>
        <taxon>Oxalobacteraceae</taxon>
        <taxon>Telluria group</taxon>
        <taxon>Massilia</taxon>
    </lineage>
</organism>
<dbReference type="SMART" id="SM00387">
    <property type="entry name" value="HATPase_c"/>
    <property type="match status" value="1"/>
</dbReference>
<dbReference type="PRINTS" id="PR00344">
    <property type="entry name" value="BCTRLSENSOR"/>
</dbReference>
<dbReference type="SUPFAM" id="SSF55874">
    <property type="entry name" value="ATPase domain of HSP90 chaperone/DNA topoisomerase II/histidine kinase"/>
    <property type="match status" value="1"/>
</dbReference>
<dbReference type="GO" id="GO:0000160">
    <property type="term" value="P:phosphorelay signal transduction system"/>
    <property type="evidence" value="ECO:0007669"/>
    <property type="project" value="UniProtKB-KW"/>
</dbReference>
<dbReference type="InterPro" id="IPR036890">
    <property type="entry name" value="HATPase_C_sf"/>
</dbReference>
<dbReference type="Gene3D" id="3.30.565.10">
    <property type="entry name" value="Histidine kinase-like ATPase, C-terminal domain"/>
    <property type="match status" value="1"/>
</dbReference>
<reference evidence="7 8" key="1">
    <citation type="submission" date="2017-10" db="EMBL/GenBank/DDBJ databases">
        <title>Massilia psychrophilum sp. nov., a novel purple-pigmented bacterium isolated from Tianshan glacier, Xinjiang Municipality, China.</title>
        <authorList>
            <person name="Wang H."/>
        </authorList>
    </citation>
    <scope>NUCLEOTIDE SEQUENCE [LARGE SCALE GENOMIC DNA]</scope>
    <source>
        <strain evidence="7 8">JCM 30813</strain>
    </source>
</reference>
<proteinExistence type="predicted"/>
<dbReference type="OrthoDB" id="9146955at2"/>
<evidence type="ECO:0000256" key="4">
    <source>
        <dbReference type="ARBA" id="ARBA00022777"/>
    </source>
</evidence>
<dbReference type="InterPro" id="IPR005467">
    <property type="entry name" value="His_kinase_dom"/>
</dbReference>
<keyword evidence="8" id="KW-1185">Reference proteome</keyword>
<name>A0A2G8SYF1_9BURK</name>
<dbReference type="GO" id="GO:0004673">
    <property type="term" value="F:protein histidine kinase activity"/>
    <property type="evidence" value="ECO:0007669"/>
    <property type="project" value="UniProtKB-EC"/>
</dbReference>
<accession>A0A2G8SYF1</accession>
<dbReference type="EMBL" id="PDOB01000030">
    <property type="protein sequence ID" value="PIL38752.1"/>
    <property type="molecule type" value="Genomic_DNA"/>
</dbReference>
<dbReference type="EC" id="2.7.13.3" evidence="2"/>
<evidence type="ECO:0000256" key="1">
    <source>
        <dbReference type="ARBA" id="ARBA00000085"/>
    </source>
</evidence>
<protein>
    <recommendedName>
        <fullName evidence="2">histidine kinase</fullName>
        <ecNumber evidence="2">2.7.13.3</ecNumber>
    </recommendedName>
</protein>
<evidence type="ECO:0000256" key="5">
    <source>
        <dbReference type="ARBA" id="ARBA00023012"/>
    </source>
</evidence>
<dbReference type="InterPro" id="IPR050736">
    <property type="entry name" value="Sensor_HK_Regulatory"/>
</dbReference>
<comment type="catalytic activity">
    <reaction evidence="1">
        <text>ATP + protein L-histidine = ADP + protein N-phospho-L-histidine.</text>
        <dbReference type="EC" id="2.7.13.3"/>
    </reaction>
</comment>
<dbReference type="AlphaFoldDB" id="A0A2G8SYF1"/>
<dbReference type="PANTHER" id="PTHR43711:SF1">
    <property type="entry name" value="HISTIDINE KINASE 1"/>
    <property type="match status" value="1"/>
</dbReference>
<dbReference type="InterPro" id="IPR003594">
    <property type="entry name" value="HATPase_dom"/>
</dbReference>
<evidence type="ECO:0000259" key="6">
    <source>
        <dbReference type="PROSITE" id="PS50109"/>
    </source>
</evidence>
<sequence>MHNFLANNRAELIERCAAKVAQRPTRNASATQLATGIPLFLNQLTRTLEAEQQGTPEDGVKISGPSGGACSILSEMGVSAAAHGKALLDLDYTIDQVVHDYGDLCQAITDLAFARDAPFSVGEFRTLNRCLDNAIADAVTEFSAQRDTAITLRQTTEVNQRLGFLMHELRNSLSAASLAGEALRVGNLTSSGATGAVLKRSHDAMSRLIDRSLLEVKAGSDELNARQIFSLAEFVREAQDAGQLVADAHGCAFEVASVDPALALEANRELILAAVANLLDNAFKFTQAQTTVTLTACAHEDRVQIEVADHCGGLRPGDAERLFIPFSQRGGNRTGIGLGLSIARQSVQDDEGTLGVCNVPGKGCVFTIDLPLRLLG</sequence>
<keyword evidence="5" id="KW-0902">Two-component regulatory system</keyword>
<dbReference type="PROSITE" id="PS50109">
    <property type="entry name" value="HIS_KIN"/>
    <property type="match status" value="1"/>
</dbReference>
<feature type="domain" description="Histidine kinase" evidence="6">
    <location>
        <begin position="164"/>
        <end position="374"/>
    </location>
</feature>
<keyword evidence="4 7" id="KW-0418">Kinase</keyword>
<evidence type="ECO:0000313" key="8">
    <source>
        <dbReference type="Proteomes" id="UP000228593"/>
    </source>
</evidence>
<gene>
    <name evidence="7" type="ORF">CR103_16375</name>
</gene>
<keyword evidence="3" id="KW-0808">Transferase</keyword>
<comment type="caution">
    <text evidence="7">The sequence shown here is derived from an EMBL/GenBank/DDBJ whole genome shotgun (WGS) entry which is preliminary data.</text>
</comment>
<dbReference type="InterPro" id="IPR004358">
    <property type="entry name" value="Sig_transdc_His_kin-like_C"/>
</dbReference>
<dbReference type="Proteomes" id="UP000228593">
    <property type="component" value="Unassembled WGS sequence"/>
</dbReference>
<dbReference type="PANTHER" id="PTHR43711">
    <property type="entry name" value="TWO-COMPONENT HISTIDINE KINASE"/>
    <property type="match status" value="1"/>
</dbReference>
<evidence type="ECO:0000256" key="2">
    <source>
        <dbReference type="ARBA" id="ARBA00012438"/>
    </source>
</evidence>
<dbReference type="Pfam" id="PF02518">
    <property type="entry name" value="HATPase_c"/>
    <property type="match status" value="1"/>
</dbReference>